<dbReference type="PANTHER" id="PTHR43227">
    <property type="entry name" value="BLL4140 PROTEIN"/>
    <property type="match status" value="1"/>
</dbReference>
<evidence type="ECO:0000256" key="7">
    <source>
        <dbReference type="RuleBase" id="RU363032"/>
    </source>
</evidence>
<keyword evidence="2 7" id="KW-0813">Transport</keyword>
<evidence type="ECO:0000256" key="3">
    <source>
        <dbReference type="ARBA" id="ARBA00022475"/>
    </source>
</evidence>
<dbReference type="Proteomes" id="UP000199111">
    <property type="component" value="Unassembled WGS sequence"/>
</dbReference>
<feature type="transmembrane region" description="Helical" evidence="7">
    <location>
        <begin position="285"/>
        <end position="306"/>
    </location>
</feature>
<dbReference type="GeneID" id="96299249"/>
<dbReference type="InterPro" id="IPR035906">
    <property type="entry name" value="MetI-like_sf"/>
</dbReference>
<dbReference type="GO" id="GO:0055085">
    <property type="term" value="P:transmembrane transport"/>
    <property type="evidence" value="ECO:0007669"/>
    <property type="project" value="InterPro"/>
</dbReference>
<feature type="transmembrane region" description="Helical" evidence="7">
    <location>
        <begin position="128"/>
        <end position="148"/>
    </location>
</feature>
<feature type="compositionally biased region" description="Low complexity" evidence="8">
    <location>
        <begin position="12"/>
        <end position="23"/>
    </location>
</feature>
<dbReference type="Pfam" id="PF00528">
    <property type="entry name" value="BPD_transp_1"/>
    <property type="match status" value="1"/>
</dbReference>
<protein>
    <submittedName>
        <fullName evidence="10">Carbohydrate ABC transporter membrane protein 1, CUT1 family</fullName>
    </submittedName>
</protein>
<organism evidence="10 11">
    <name type="scientific">Streptosporangium canum</name>
    <dbReference type="NCBI Taxonomy" id="324952"/>
    <lineage>
        <taxon>Bacteria</taxon>
        <taxon>Bacillati</taxon>
        <taxon>Actinomycetota</taxon>
        <taxon>Actinomycetes</taxon>
        <taxon>Streptosporangiales</taxon>
        <taxon>Streptosporangiaceae</taxon>
        <taxon>Streptosporangium</taxon>
    </lineage>
</organism>
<keyword evidence="6 7" id="KW-0472">Membrane</keyword>
<feature type="domain" description="ABC transmembrane type-1" evidence="9">
    <location>
        <begin position="91"/>
        <end position="306"/>
    </location>
</feature>
<dbReference type="EMBL" id="FOQY01000010">
    <property type="protein sequence ID" value="SFJ62249.1"/>
    <property type="molecule type" value="Genomic_DNA"/>
</dbReference>
<dbReference type="Gene3D" id="1.10.3720.10">
    <property type="entry name" value="MetI-like"/>
    <property type="match status" value="1"/>
</dbReference>
<accession>A0A1I3SWJ8</accession>
<feature type="region of interest" description="Disordered" evidence="8">
    <location>
        <begin position="1"/>
        <end position="23"/>
    </location>
</feature>
<feature type="transmembrane region" description="Helical" evidence="7">
    <location>
        <begin position="91"/>
        <end position="116"/>
    </location>
</feature>
<feature type="transmembrane region" description="Helical" evidence="7">
    <location>
        <begin position="33"/>
        <end position="61"/>
    </location>
</feature>
<feature type="transmembrane region" description="Helical" evidence="7">
    <location>
        <begin position="228"/>
        <end position="255"/>
    </location>
</feature>
<dbReference type="PROSITE" id="PS50928">
    <property type="entry name" value="ABC_TM1"/>
    <property type="match status" value="1"/>
</dbReference>
<feature type="transmembrane region" description="Helical" evidence="7">
    <location>
        <begin position="175"/>
        <end position="199"/>
    </location>
</feature>
<evidence type="ECO:0000313" key="10">
    <source>
        <dbReference type="EMBL" id="SFJ62249.1"/>
    </source>
</evidence>
<proteinExistence type="inferred from homology"/>
<name>A0A1I3SWJ8_9ACTN</name>
<keyword evidence="4 7" id="KW-0812">Transmembrane</keyword>
<dbReference type="PANTHER" id="PTHR43227:SF11">
    <property type="entry name" value="BLL4140 PROTEIN"/>
    <property type="match status" value="1"/>
</dbReference>
<dbReference type="RefSeq" id="WP_093888033.1">
    <property type="nucleotide sequence ID" value="NZ_FOQY01000010.1"/>
</dbReference>
<dbReference type="InterPro" id="IPR050809">
    <property type="entry name" value="UgpAE/MalFG_permease"/>
</dbReference>
<keyword evidence="5 7" id="KW-1133">Transmembrane helix</keyword>
<evidence type="ECO:0000256" key="1">
    <source>
        <dbReference type="ARBA" id="ARBA00004651"/>
    </source>
</evidence>
<evidence type="ECO:0000256" key="4">
    <source>
        <dbReference type="ARBA" id="ARBA00022692"/>
    </source>
</evidence>
<evidence type="ECO:0000313" key="11">
    <source>
        <dbReference type="Proteomes" id="UP000199111"/>
    </source>
</evidence>
<evidence type="ECO:0000256" key="6">
    <source>
        <dbReference type="ARBA" id="ARBA00023136"/>
    </source>
</evidence>
<keyword evidence="11" id="KW-1185">Reference proteome</keyword>
<dbReference type="SUPFAM" id="SSF161098">
    <property type="entry name" value="MetI-like"/>
    <property type="match status" value="1"/>
</dbReference>
<keyword evidence="3" id="KW-1003">Cell membrane</keyword>
<dbReference type="CDD" id="cd06261">
    <property type="entry name" value="TM_PBP2"/>
    <property type="match status" value="1"/>
</dbReference>
<dbReference type="GO" id="GO:0005886">
    <property type="term" value="C:plasma membrane"/>
    <property type="evidence" value="ECO:0007669"/>
    <property type="project" value="UniProtKB-SubCell"/>
</dbReference>
<evidence type="ECO:0000256" key="2">
    <source>
        <dbReference type="ARBA" id="ARBA00022448"/>
    </source>
</evidence>
<evidence type="ECO:0000256" key="5">
    <source>
        <dbReference type="ARBA" id="ARBA00022989"/>
    </source>
</evidence>
<evidence type="ECO:0000256" key="8">
    <source>
        <dbReference type="SAM" id="MobiDB-lite"/>
    </source>
</evidence>
<dbReference type="AlphaFoldDB" id="A0A1I3SWJ8"/>
<comment type="subcellular location">
    <subcellularLocation>
        <location evidence="1 7">Cell membrane</location>
        <topology evidence="1 7">Multi-pass membrane protein</topology>
    </subcellularLocation>
</comment>
<evidence type="ECO:0000259" key="9">
    <source>
        <dbReference type="PROSITE" id="PS50928"/>
    </source>
</evidence>
<gene>
    <name evidence="10" type="ORF">SAMN05216275_110192</name>
</gene>
<sequence>MTATAVRETEPAQRQPAAPAAQSSPLARGRKRLFWPFIAPALVLYVVFYILPTLATAWISLNKWAGAGPMEFAGLDNYRRLLLDPVFQGSFANTLTILFAVGGATFALSFLLTMILRDMAGRKAVRAIIFFPNIISGIVLSILWGFLFQAEGVVNQALRAFGMDDPPNWLGTENLFSVIMIGLVWVQTGFFTTILMAAVDRIPKDLYEVCDLEGANAWQRFRHVTLPLMWDVVGVCAVLWSISAIKIFEFIYAFAGAAGQLPPTKVWNTALYAYAEAFASGVPKYGSAAATGMVMLALVGVLVVLLRRLFRRDTVQF</sequence>
<dbReference type="InterPro" id="IPR000515">
    <property type="entry name" value="MetI-like"/>
</dbReference>
<comment type="similarity">
    <text evidence="7">Belongs to the binding-protein-dependent transport system permease family.</text>
</comment>
<reference evidence="11" key="1">
    <citation type="submission" date="2016-10" db="EMBL/GenBank/DDBJ databases">
        <authorList>
            <person name="Varghese N."/>
            <person name="Submissions S."/>
        </authorList>
    </citation>
    <scope>NUCLEOTIDE SEQUENCE [LARGE SCALE GENOMIC DNA]</scope>
    <source>
        <strain evidence="11">CGMCC 4.2126</strain>
    </source>
</reference>